<feature type="compositionally biased region" description="Basic residues" evidence="5">
    <location>
        <begin position="269"/>
        <end position="287"/>
    </location>
</feature>
<accession>A0A8E5HW75</accession>
<evidence type="ECO:0000313" key="8">
    <source>
        <dbReference type="Proteomes" id="UP000027002"/>
    </source>
</evidence>
<dbReference type="EMBL" id="CP072757">
    <property type="protein sequence ID" value="QUC22364.1"/>
    <property type="molecule type" value="Genomic_DNA"/>
</dbReference>
<dbReference type="AlphaFoldDB" id="A0A8E5HW75"/>
<feature type="compositionally biased region" description="Gly residues" evidence="5">
    <location>
        <begin position="176"/>
        <end position="185"/>
    </location>
</feature>
<name>A0A8E5HW75_USTVR</name>
<evidence type="ECO:0000256" key="2">
    <source>
        <dbReference type="ARBA" id="ARBA00022771"/>
    </source>
</evidence>
<feature type="compositionally biased region" description="Polar residues" evidence="5">
    <location>
        <begin position="71"/>
        <end position="86"/>
    </location>
</feature>
<feature type="compositionally biased region" description="Low complexity" evidence="5">
    <location>
        <begin position="103"/>
        <end position="113"/>
    </location>
</feature>
<evidence type="ECO:0000259" key="6">
    <source>
        <dbReference type="PROSITE" id="PS50103"/>
    </source>
</evidence>
<reference evidence="7" key="1">
    <citation type="submission" date="2020-03" db="EMBL/GenBank/DDBJ databases">
        <title>A mixture of massive structural variations and highly conserved coding sequences in Ustilaginoidea virens genome.</title>
        <authorList>
            <person name="Zhang K."/>
            <person name="Zhao Z."/>
            <person name="Zhang Z."/>
            <person name="Li Y."/>
            <person name="Hsiang T."/>
            <person name="Sun W."/>
        </authorList>
    </citation>
    <scope>NUCLEOTIDE SEQUENCE</scope>
    <source>
        <strain evidence="7">UV-8b</strain>
    </source>
</reference>
<dbReference type="SUPFAM" id="SSF90229">
    <property type="entry name" value="CCCH zinc finger"/>
    <property type="match status" value="1"/>
</dbReference>
<feature type="domain" description="C3H1-type" evidence="6">
    <location>
        <begin position="450"/>
        <end position="478"/>
    </location>
</feature>
<dbReference type="GO" id="GO:0000492">
    <property type="term" value="P:box C/D snoRNP assembly"/>
    <property type="evidence" value="ECO:0007669"/>
    <property type="project" value="TreeGrafter"/>
</dbReference>
<dbReference type="GO" id="GO:0005634">
    <property type="term" value="C:nucleus"/>
    <property type="evidence" value="ECO:0007669"/>
    <property type="project" value="TreeGrafter"/>
</dbReference>
<dbReference type="GeneID" id="66067382"/>
<feature type="compositionally biased region" description="Low complexity" evidence="5">
    <location>
        <begin position="15"/>
        <end position="26"/>
    </location>
</feature>
<feature type="compositionally biased region" description="Basic and acidic residues" evidence="5">
    <location>
        <begin position="632"/>
        <end position="642"/>
    </location>
</feature>
<keyword evidence="8" id="KW-1185">Reference proteome</keyword>
<dbReference type="GO" id="GO:0008270">
    <property type="term" value="F:zinc ion binding"/>
    <property type="evidence" value="ECO:0007669"/>
    <property type="project" value="UniProtKB-KW"/>
</dbReference>
<dbReference type="InterPro" id="IPR000571">
    <property type="entry name" value="Znf_CCCH"/>
</dbReference>
<protein>
    <recommendedName>
        <fullName evidence="6">C3H1-type domain-containing protein</fullName>
    </recommendedName>
</protein>
<dbReference type="PROSITE" id="PS50103">
    <property type="entry name" value="ZF_C3H1"/>
    <property type="match status" value="1"/>
</dbReference>
<feature type="compositionally biased region" description="Basic residues" evidence="5">
    <location>
        <begin position="589"/>
        <end position="598"/>
    </location>
</feature>
<dbReference type="KEGG" id="uvi:66067382"/>
<dbReference type="Pfam" id="PF10453">
    <property type="entry name" value="NUFIP1"/>
    <property type="match status" value="1"/>
</dbReference>
<evidence type="ECO:0000313" key="7">
    <source>
        <dbReference type="EMBL" id="QUC22364.1"/>
    </source>
</evidence>
<dbReference type="OrthoDB" id="273070at2759"/>
<feature type="compositionally biased region" description="Basic and acidic residues" evidence="5">
    <location>
        <begin position="534"/>
        <end position="543"/>
    </location>
</feature>
<dbReference type="InterPro" id="IPR019496">
    <property type="entry name" value="NUFIP1_cons_dom"/>
</dbReference>
<dbReference type="PANTHER" id="PTHR13309">
    <property type="entry name" value="NUCLEAR FRAGILE X MENTAL RETARDATION PROTEIN INTERACTING PROTEIN 1"/>
    <property type="match status" value="1"/>
</dbReference>
<feature type="zinc finger region" description="C3H1-type" evidence="4">
    <location>
        <begin position="450"/>
        <end position="478"/>
    </location>
</feature>
<sequence length="642" mass="68959">MSGYGYGPPPPPPSSSGYSHTSGSYSHQALPRGGGGAQGSRGRGGQYPRPRGDFHASPPQAHYDYAGQPYPTHQASYGGSHPSVSGYSPHPPQWPPEHGGHAPHGAHPHAPAPLSNSNYHPNYAPQPYPSTAQHAQHAQPPSYGSILPYGQPYASTPPHWPPQGPPQASHYSGSRVRGGGGYGDRGAGKPPYPAVHGRHGYEHEQSSAAAAPYGQPYPHDPRAPQYPPSSFPYAGPPLPPPSTARQENHLGQHSRRGRGGGHRETARGRGGHHASNHHHGKNRHNKTNHNDDKTKAEAPPVGKKKKRKVNTLGLTPGLDSESEDDEGEEKALTDLIGTETLQISDVAAFLAERRKNYPTKARVEAKKAVQVAQKSQNKTAELEKQADKLRKQLAKVESSIKRKREQGDEGDEMRDPAENSSGDEKPEVMSSRVQNAAPPPAPATASAKKADVSRHCKYYSTGGTCGKKGKCRFVHDPEVREAAIKEREANNGRLTIQQRLILNDKEQEDLAVLQSIQYLRQKGLMMACTGGEAEEGRGKKDKGDEEEEQAEKTSAETGAEPALSLSLSLSTCKPSLLPAAPPSLPAPPSKRKMSRASRKPPPQSTDASAESAGQDGAKPHEGWLLQPYSRANGDKSKMDDLP</sequence>
<organism evidence="7 8">
    <name type="scientific">Ustilaginoidea virens</name>
    <name type="common">Rice false smut fungus</name>
    <name type="synonym">Villosiclava virens</name>
    <dbReference type="NCBI Taxonomy" id="1159556"/>
    <lineage>
        <taxon>Eukaryota</taxon>
        <taxon>Fungi</taxon>
        <taxon>Dikarya</taxon>
        <taxon>Ascomycota</taxon>
        <taxon>Pezizomycotina</taxon>
        <taxon>Sordariomycetes</taxon>
        <taxon>Hypocreomycetidae</taxon>
        <taxon>Hypocreales</taxon>
        <taxon>Clavicipitaceae</taxon>
        <taxon>Ustilaginoidea</taxon>
    </lineage>
</organism>
<feature type="compositionally biased region" description="Gly residues" evidence="5">
    <location>
        <begin position="32"/>
        <end position="45"/>
    </location>
</feature>
<dbReference type="InterPro" id="IPR039136">
    <property type="entry name" value="NUFIP1-like"/>
</dbReference>
<evidence type="ECO:0000256" key="4">
    <source>
        <dbReference type="PROSITE-ProRule" id="PRU00723"/>
    </source>
</evidence>
<gene>
    <name evidence="7" type="ORF">UV8b_06605</name>
</gene>
<dbReference type="PANTHER" id="PTHR13309:SF0">
    <property type="entry name" value="FMR1-INTERACTING PROTEIN NUFIP1"/>
    <property type="match status" value="1"/>
</dbReference>
<feature type="region of interest" description="Disordered" evidence="5">
    <location>
        <begin position="1"/>
        <end position="330"/>
    </location>
</feature>
<feature type="compositionally biased region" description="Low complexity" evidence="5">
    <location>
        <begin position="563"/>
        <end position="578"/>
    </location>
</feature>
<proteinExistence type="predicted"/>
<evidence type="ECO:0000256" key="5">
    <source>
        <dbReference type="SAM" id="MobiDB-lite"/>
    </source>
</evidence>
<dbReference type="GO" id="GO:0003723">
    <property type="term" value="F:RNA binding"/>
    <property type="evidence" value="ECO:0007669"/>
    <property type="project" value="InterPro"/>
</dbReference>
<evidence type="ECO:0000256" key="1">
    <source>
        <dbReference type="ARBA" id="ARBA00022723"/>
    </source>
</evidence>
<keyword evidence="3 4" id="KW-0862">Zinc</keyword>
<dbReference type="InterPro" id="IPR036855">
    <property type="entry name" value="Znf_CCCH_sf"/>
</dbReference>
<keyword evidence="2 4" id="KW-0863">Zinc-finger</keyword>
<feature type="compositionally biased region" description="Pro residues" evidence="5">
    <location>
        <begin position="224"/>
        <end position="242"/>
    </location>
</feature>
<feature type="region of interest" description="Disordered" evidence="5">
    <location>
        <begin position="529"/>
        <end position="642"/>
    </location>
</feature>
<evidence type="ECO:0000256" key="3">
    <source>
        <dbReference type="ARBA" id="ARBA00022833"/>
    </source>
</evidence>
<keyword evidence="1 4" id="KW-0479">Metal-binding</keyword>
<feature type="compositionally biased region" description="Pro residues" evidence="5">
    <location>
        <begin position="579"/>
        <end position="588"/>
    </location>
</feature>
<dbReference type="Proteomes" id="UP000027002">
    <property type="component" value="Chromosome 5"/>
</dbReference>
<feature type="compositionally biased region" description="Basic and acidic residues" evidence="5">
    <location>
        <begin position="413"/>
        <end position="427"/>
    </location>
</feature>
<dbReference type="RefSeq" id="XP_043000037.1">
    <property type="nucleotide sequence ID" value="XM_043144102.1"/>
</dbReference>
<feature type="region of interest" description="Disordered" evidence="5">
    <location>
        <begin position="393"/>
        <end position="453"/>
    </location>
</feature>